<evidence type="ECO:0000313" key="2">
    <source>
        <dbReference type="EMBL" id="BDZ44274.1"/>
    </source>
</evidence>
<proteinExistence type="predicted"/>
<keyword evidence="1" id="KW-1133">Transmembrane helix</keyword>
<keyword evidence="1" id="KW-0472">Membrane</keyword>
<name>A0ABN6XHH2_9MICO</name>
<dbReference type="Proteomes" id="UP001321498">
    <property type="component" value="Chromosome"/>
</dbReference>
<keyword evidence="3" id="KW-1185">Reference proteome</keyword>
<reference evidence="3" key="1">
    <citation type="journal article" date="2019" name="Int. J. Syst. Evol. Microbiol.">
        <title>The Global Catalogue of Microorganisms (GCM) 10K type strain sequencing project: providing services to taxonomists for standard genome sequencing and annotation.</title>
        <authorList>
            <consortium name="The Broad Institute Genomics Platform"/>
            <consortium name="The Broad Institute Genome Sequencing Center for Infectious Disease"/>
            <person name="Wu L."/>
            <person name="Ma J."/>
        </authorList>
    </citation>
    <scope>NUCLEOTIDE SEQUENCE [LARGE SCALE GENOMIC DNA]</scope>
    <source>
        <strain evidence="3">NBRC 108725</strain>
    </source>
</reference>
<evidence type="ECO:0000256" key="1">
    <source>
        <dbReference type="SAM" id="Phobius"/>
    </source>
</evidence>
<gene>
    <name evidence="2" type="ORF">GCM10025866_01830</name>
</gene>
<evidence type="ECO:0000313" key="3">
    <source>
        <dbReference type="Proteomes" id="UP001321498"/>
    </source>
</evidence>
<dbReference type="RefSeq" id="WP_286277737.1">
    <property type="nucleotide sequence ID" value="NZ_AP027731.1"/>
</dbReference>
<protein>
    <submittedName>
        <fullName evidence="2">Uncharacterized protein</fullName>
    </submittedName>
</protein>
<keyword evidence="1" id="KW-0812">Transmembrane</keyword>
<dbReference type="EMBL" id="AP027731">
    <property type="protein sequence ID" value="BDZ44274.1"/>
    <property type="molecule type" value="Genomic_DNA"/>
</dbReference>
<sequence length="63" mass="6449">MAVLDTLGAHLGGATLAESPLGNLVLIGCAVAGLLGAAALLGTAKDIRAHREDPLNDRHYINF</sequence>
<organism evidence="2 3">
    <name type="scientific">Naasia aerilata</name>
    <dbReference type="NCBI Taxonomy" id="1162966"/>
    <lineage>
        <taxon>Bacteria</taxon>
        <taxon>Bacillati</taxon>
        <taxon>Actinomycetota</taxon>
        <taxon>Actinomycetes</taxon>
        <taxon>Micrococcales</taxon>
        <taxon>Microbacteriaceae</taxon>
        <taxon>Naasia</taxon>
    </lineage>
</organism>
<feature type="transmembrane region" description="Helical" evidence="1">
    <location>
        <begin position="20"/>
        <end position="41"/>
    </location>
</feature>
<accession>A0ABN6XHH2</accession>